<evidence type="ECO:0000313" key="4">
    <source>
        <dbReference type="Proteomes" id="UP000004509"/>
    </source>
</evidence>
<dbReference type="SUPFAM" id="SSF53335">
    <property type="entry name" value="S-adenosyl-L-methionine-dependent methyltransferases"/>
    <property type="match status" value="1"/>
</dbReference>
<accession>C8PRH3</accession>
<dbReference type="Gene3D" id="3.40.50.150">
    <property type="entry name" value="Vaccinia Virus protein VP39"/>
    <property type="match status" value="1"/>
</dbReference>
<reference evidence="3 4" key="1">
    <citation type="submission" date="2009-07" db="EMBL/GenBank/DDBJ databases">
        <authorList>
            <person name="Madupu R."/>
            <person name="Sebastian Y."/>
            <person name="Durkin A.S."/>
            <person name="Torralba M."/>
            <person name="Methe B."/>
            <person name="Sutton G.G."/>
            <person name="Strausberg R.L."/>
            <person name="Nelson K.E."/>
        </authorList>
    </citation>
    <scope>NUCLEOTIDE SEQUENCE [LARGE SCALE GENOMIC DNA]</scope>
    <source>
        <strain evidence="3 4">ATCC 35580</strain>
    </source>
</reference>
<gene>
    <name evidence="3" type="ORF">TREVI0001_0864</name>
</gene>
<comment type="caution">
    <text evidence="3">The sequence shown here is derived from an EMBL/GenBank/DDBJ whole genome shotgun (WGS) entry which is preliminary data.</text>
</comment>
<feature type="domain" description="Methyltransferase" evidence="2">
    <location>
        <begin position="28"/>
        <end position="116"/>
    </location>
</feature>
<keyword evidence="1 3" id="KW-0808">Transferase</keyword>
<dbReference type="RefSeq" id="WP_006189136.1">
    <property type="nucleotide sequence ID" value="NZ_ACYH01000041.1"/>
</dbReference>
<dbReference type="EMBL" id="ACYH01000041">
    <property type="protein sequence ID" value="EEV20098.1"/>
    <property type="molecule type" value="Genomic_DNA"/>
</dbReference>
<dbReference type="Pfam" id="PF13649">
    <property type="entry name" value="Methyltransf_25"/>
    <property type="match status" value="1"/>
</dbReference>
<keyword evidence="3" id="KW-0489">Methyltransferase</keyword>
<evidence type="ECO:0000313" key="3">
    <source>
        <dbReference type="EMBL" id="EEV20098.1"/>
    </source>
</evidence>
<evidence type="ECO:0000256" key="1">
    <source>
        <dbReference type="ARBA" id="ARBA00022679"/>
    </source>
</evidence>
<evidence type="ECO:0000259" key="2">
    <source>
        <dbReference type="Pfam" id="PF13649"/>
    </source>
</evidence>
<dbReference type="AlphaFoldDB" id="C8PRH3"/>
<dbReference type="Proteomes" id="UP000004509">
    <property type="component" value="Unassembled WGS sequence"/>
</dbReference>
<protein>
    <submittedName>
        <fullName evidence="3">Methyltransferase domain protein</fullName>
    </submittedName>
</protein>
<dbReference type="STRING" id="596324.TREVI0001_0864"/>
<organism evidence="3 4">
    <name type="scientific">Treponema vincentii ATCC 35580</name>
    <dbReference type="NCBI Taxonomy" id="596324"/>
    <lineage>
        <taxon>Bacteria</taxon>
        <taxon>Pseudomonadati</taxon>
        <taxon>Spirochaetota</taxon>
        <taxon>Spirochaetia</taxon>
        <taxon>Spirochaetales</taxon>
        <taxon>Treponemataceae</taxon>
        <taxon>Treponema</taxon>
    </lineage>
</organism>
<dbReference type="InterPro" id="IPR041698">
    <property type="entry name" value="Methyltransf_25"/>
</dbReference>
<name>C8PRH3_9SPIR</name>
<dbReference type="PANTHER" id="PTHR43861">
    <property type="entry name" value="TRANS-ACONITATE 2-METHYLTRANSFERASE-RELATED"/>
    <property type="match status" value="1"/>
</dbReference>
<dbReference type="eggNOG" id="COG2227">
    <property type="taxonomic scope" value="Bacteria"/>
</dbReference>
<dbReference type="InterPro" id="IPR029063">
    <property type="entry name" value="SAM-dependent_MTases_sf"/>
</dbReference>
<dbReference type="GO" id="GO:0032259">
    <property type="term" value="P:methylation"/>
    <property type="evidence" value="ECO:0007669"/>
    <property type="project" value="UniProtKB-KW"/>
</dbReference>
<dbReference type="CDD" id="cd02440">
    <property type="entry name" value="AdoMet_MTases"/>
    <property type="match status" value="1"/>
</dbReference>
<sequence length="202" mass="23485">MLKELEYWNHNTVYYNWIKKQLKQSNCILDIGCGDGLLIRYLDDGSKFLVGIDSDKFCIEKAKEQTNSLSCSFFCCNYEDFNYEKSFDGIIFVASIHHMNMLHSIKKAKSMLAKNGVLIIVGLAKPSNLMDYLIEGMRVIPCMIMSKIKRIRSCEDKNIPVSYNFPYLGDVRKVISEELPGCEFRMGLYYRYLLRWEKFAGV</sequence>
<proteinExistence type="predicted"/>
<dbReference type="GO" id="GO:0008168">
    <property type="term" value="F:methyltransferase activity"/>
    <property type="evidence" value="ECO:0007669"/>
    <property type="project" value="UniProtKB-KW"/>
</dbReference>